<evidence type="ECO:0000256" key="7">
    <source>
        <dbReference type="ARBA" id="ARBA00023170"/>
    </source>
</evidence>
<organism evidence="13 14">
    <name type="scientific">Porites lobata</name>
    <dbReference type="NCBI Taxonomy" id="104759"/>
    <lineage>
        <taxon>Eukaryota</taxon>
        <taxon>Metazoa</taxon>
        <taxon>Cnidaria</taxon>
        <taxon>Anthozoa</taxon>
        <taxon>Hexacorallia</taxon>
        <taxon>Scleractinia</taxon>
        <taxon>Fungiina</taxon>
        <taxon>Poritidae</taxon>
        <taxon>Porites</taxon>
    </lineage>
</organism>
<dbReference type="InterPro" id="IPR017452">
    <property type="entry name" value="GPCR_Rhodpsn_7TM"/>
</dbReference>
<dbReference type="EMBL" id="CALNXK010000028">
    <property type="protein sequence ID" value="CAH3115263.1"/>
    <property type="molecule type" value="Genomic_DNA"/>
</dbReference>
<evidence type="ECO:0000256" key="6">
    <source>
        <dbReference type="ARBA" id="ARBA00023136"/>
    </source>
</evidence>
<keyword evidence="3 10" id="KW-0812">Transmembrane</keyword>
<evidence type="ECO:0000256" key="10">
    <source>
        <dbReference type="RuleBase" id="RU000688"/>
    </source>
</evidence>
<feature type="domain" description="G-protein coupled receptors family 1 profile" evidence="12">
    <location>
        <begin position="35"/>
        <end position="267"/>
    </location>
</feature>
<keyword evidence="4 11" id="KW-1133">Transmembrane helix</keyword>
<evidence type="ECO:0000256" key="3">
    <source>
        <dbReference type="ARBA" id="ARBA00022692"/>
    </source>
</evidence>
<feature type="transmembrane region" description="Helical" evidence="11">
    <location>
        <begin position="56"/>
        <end position="82"/>
    </location>
</feature>
<dbReference type="PROSITE" id="PS00237">
    <property type="entry name" value="G_PROTEIN_RECEP_F1_1"/>
    <property type="match status" value="1"/>
</dbReference>
<keyword evidence="2" id="KW-1003">Cell membrane</keyword>
<reference evidence="13 14" key="1">
    <citation type="submission" date="2022-05" db="EMBL/GenBank/DDBJ databases">
        <authorList>
            <consortium name="Genoscope - CEA"/>
            <person name="William W."/>
        </authorList>
    </citation>
    <scope>NUCLEOTIDE SEQUENCE [LARGE SCALE GENOMIC DNA]</scope>
</reference>
<evidence type="ECO:0000256" key="8">
    <source>
        <dbReference type="ARBA" id="ARBA00023180"/>
    </source>
</evidence>
<dbReference type="Gene3D" id="1.20.1070.10">
    <property type="entry name" value="Rhodopsin 7-helix transmembrane proteins"/>
    <property type="match status" value="1"/>
</dbReference>
<feature type="transmembrane region" description="Helical" evidence="11">
    <location>
        <begin position="133"/>
        <end position="154"/>
    </location>
</feature>
<gene>
    <name evidence="13" type="ORF">PLOB_00023529</name>
</gene>
<evidence type="ECO:0000256" key="5">
    <source>
        <dbReference type="ARBA" id="ARBA00023040"/>
    </source>
</evidence>
<keyword evidence="7 10" id="KW-0675">Receptor</keyword>
<feature type="transmembrane region" description="Helical" evidence="11">
    <location>
        <begin position="214"/>
        <end position="236"/>
    </location>
</feature>
<dbReference type="SMART" id="SM01381">
    <property type="entry name" value="7TM_GPCR_Srsx"/>
    <property type="match status" value="1"/>
</dbReference>
<evidence type="ECO:0000256" key="1">
    <source>
        <dbReference type="ARBA" id="ARBA00004651"/>
    </source>
</evidence>
<protein>
    <recommendedName>
        <fullName evidence="12">G-protein coupled receptors family 1 profile domain-containing protein</fullName>
    </recommendedName>
</protein>
<keyword evidence="8" id="KW-0325">Glycoprotein</keyword>
<keyword evidence="5 10" id="KW-0297">G-protein coupled receptor</keyword>
<dbReference type="PROSITE" id="PS50262">
    <property type="entry name" value="G_PROTEIN_RECEP_F1_2"/>
    <property type="match status" value="1"/>
</dbReference>
<evidence type="ECO:0000313" key="13">
    <source>
        <dbReference type="EMBL" id="CAH3115263.1"/>
    </source>
</evidence>
<comment type="subcellular location">
    <subcellularLocation>
        <location evidence="1">Cell membrane</location>
        <topology evidence="1">Multi-pass membrane protein</topology>
    </subcellularLocation>
</comment>
<evidence type="ECO:0000256" key="9">
    <source>
        <dbReference type="ARBA" id="ARBA00023224"/>
    </source>
</evidence>
<evidence type="ECO:0000256" key="11">
    <source>
        <dbReference type="SAM" id="Phobius"/>
    </source>
</evidence>
<dbReference type="PRINTS" id="PR00237">
    <property type="entry name" value="GPCRRHODOPSN"/>
</dbReference>
<dbReference type="PANTHER" id="PTHR24246">
    <property type="entry name" value="OLFACTORY RECEPTOR AND ADENOSINE RECEPTOR"/>
    <property type="match status" value="1"/>
</dbReference>
<evidence type="ECO:0000259" key="12">
    <source>
        <dbReference type="PROSITE" id="PS50262"/>
    </source>
</evidence>
<comment type="caution">
    <text evidence="13">The sequence shown here is derived from an EMBL/GenBank/DDBJ whole genome shotgun (WGS) entry which is preliminary data.</text>
</comment>
<feature type="transmembrane region" description="Helical" evidence="11">
    <location>
        <begin position="94"/>
        <end position="112"/>
    </location>
</feature>
<dbReference type="Proteomes" id="UP001159405">
    <property type="component" value="Unassembled WGS sequence"/>
</dbReference>
<name>A0ABN8NNS3_9CNID</name>
<dbReference type="SUPFAM" id="SSF81321">
    <property type="entry name" value="Family A G protein-coupled receptor-like"/>
    <property type="match status" value="1"/>
</dbReference>
<evidence type="ECO:0000256" key="2">
    <source>
        <dbReference type="ARBA" id="ARBA00022475"/>
    </source>
</evidence>
<keyword evidence="9 10" id="KW-0807">Transducer</keyword>
<dbReference type="PANTHER" id="PTHR24246:SF27">
    <property type="entry name" value="ADENOSINE RECEPTOR, ISOFORM A"/>
    <property type="match status" value="1"/>
</dbReference>
<dbReference type="InterPro" id="IPR000276">
    <property type="entry name" value="GPCR_Rhodpsn"/>
</dbReference>
<feature type="transmembrane region" description="Helical" evidence="11">
    <location>
        <begin position="248"/>
        <end position="269"/>
    </location>
</feature>
<sequence>MTKDSSHSSIAGLTDVEAIFLASVNVVLSLIGIFGNLLVLFVVVRHRYMHTVTNMFVASLAIADLLVCFVAQPLYAIYLYGLPSNKIYSDVRKTLSFVSVLASISNLGAVTMDRYIAIVWPMSYELRVTCKRAAILLCVIWVVSLLLGIPAGILPSLQRIVVYYVLALVIFIVPIYVRIYIVARRQARLIARQVGHLDRNSRSRGGKENVAAKTIGNVLTAFIICWLPLIVMPIVFRYIDDGRKVRKILKWVQTIALCSSALNPVIYSLKTQIFKKDLRTIGRAIFRRRAWEEKPEIV</sequence>
<keyword evidence="6 11" id="KW-0472">Membrane</keyword>
<feature type="transmembrane region" description="Helical" evidence="11">
    <location>
        <begin position="160"/>
        <end position="183"/>
    </location>
</feature>
<proteinExistence type="inferred from homology"/>
<feature type="transmembrane region" description="Helical" evidence="11">
    <location>
        <begin position="20"/>
        <end position="44"/>
    </location>
</feature>
<comment type="similarity">
    <text evidence="10">Belongs to the G-protein coupled receptor 1 family.</text>
</comment>
<dbReference type="Pfam" id="PF00001">
    <property type="entry name" value="7tm_1"/>
    <property type="match status" value="2"/>
</dbReference>
<keyword evidence="14" id="KW-1185">Reference proteome</keyword>
<evidence type="ECO:0000256" key="4">
    <source>
        <dbReference type="ARBA" id="ARBA00022989"/>
    </source>
</evidence>
<accession>A0ABN8NNS3</accession>
<evidence type="ECO:0000313" key="14">
    <source>
        <dbReference type="Proteomes" id="UP001159405"/>
    </source>
</evidence>